<comment type="subunit">
    <text evidence="6">Homodimer.</text>
</comment>
<dbReference type="EC" id="2.1.1.98" evidence="6"/>
<dbReference type="GO" id="GO:0004164">
    <property type="term" value="F:diphthine synthase activity"/>
    <property type="evidence" value="ECO:0007669"/>
    <property type="project" value="UniProtKB-UniRule"/>
</dbReference>
<accession>A0A7C4D7P4</accession>
<evidence type="ECO:0000256" key="2">
    <source>
        <dbReference type="ARBA" id="ARBA00006729"/>
    </source>
</evidence>
<dbReference type="AlphaFoldDB" id="A0A7C4D7P4"/>
<keyword evidence="5 6" id="KW-0949">S-adenosyl-L-methionine</keyword>
<evidence type="ECO:0000256" key="1">
    <source>
        <dbReference type="ARBA" id="ARBA00005156"/>
    </source>
</evidence>
<dbReference type="GO" id="GO:0032259">
    <property type="term" value="P:methylation"/>
    <property type="evidence" value="ECO:0007669"/>
    <property type="project" value="UniProtKB-KW"/>
</dbReference>
<evidence type="ECO:0000259" key="8">
    <source>
        <dbReference type="Pfam" id="PF00590"/>
    </source>
</evidence>
<dbReference type="PIRSF" id="PIRSF036432">
    <property type="entry name" value="Diphthine_synth"/>
    <property type="match status" value="1"/>
</dbReference>
<dbReference type="PANTHER" id="PTHR10882:SF0">
    <property type="entry name" value="DIPHTHINE METHYL ESTER SYNTHASE"/>
    <property type="match status" value="1"/>
</dbReference>
<dbReference type="CDD" id="cd11647">
    <property type="entry name" value="DHP5_DphB"/>
    <property type="match status" value="1"/>
</dbReference>
<dbReference type="HAMAP" id="MF_01084">
    <property type="entry name" value="Diphthine_synth"/>
    <property type="match status" value="1"/>
</dbReference>
<organism evidence="9">
    <name type="scientific">Staphylothermus marinus</name>
    <dbReference type="NCBI Taxonomy" id="2280"/>
    <lineage>
        <taxon>Archaea</taxon>
        <taxon>Thermoproteota</taxon>
        <taxon>Thermoprotei</taxon>
        <taxon>Desulfurococcales</taxon>
        <taxon>Desulfurococcaceae</taxon>
        <taxon>Staphylothermus</taxon>
    </lineage>
</organism>
<feature type="binding site" evidence="6 7">
    <location>
        <position position="9"/>
    </location>
    <ligand>
        <name>S-adenosyl-L-methionine</name>
        <dbReference type="ChEBI" id="CHEBI:59789"/>
    </ligand>
</feature>
<evidence type="ECO:0000256" key="5">
    <source>
        <dbReference type="ARBA" id="ARBA00022691"/>
    </source>
</evidence>
<evidence type="ECO:0000256" key="4">
    <source>
        <dbReference type="ARBA" id="ARBA00022679"/>
    </source>
</evidence>
<feature type="binding site" evidence="6 7">
    <location>
        <position position="91"/>
    </location>
    <ligand>
        <name>S-adenosyl-L-methionine</name>
        <dbReference type="ChEBI" id="CHEBI:59789"/>
    </ligand>
</feature>
<feature type="binding site" evidence="6 7">
    <location>
        <position position="167"/>
    </location>
    <ligand>
        <name>S-adenosyl-L-methionine</name>
        <dbReference type="ChEBI" id="CHEBI:59789"/>
    </ligand>
</feature>
<comment type="function">
    <text evidence="6">S-adenosyl-L-methionine-dependent methyltransferase that catalyzes the trimethylation of the amino group of the modified target histidine residue in translation elongation factor 2 (EF-2), to form an intermediate called diphthine. The three successive methylation reactions represent the second step of diphthamide biosynthesis.</text>
</comment>
<comment type="pathway">
    <text evidence="1 6">Protein modification; peptidyl-diphthamide biosynthesis.</text>
</comment>
<proteinExistence type="inferred from homology"/>
<dbReference type="Pfam" id="PF00590">
    <property type="entry name" value="TP_methylase"/>
    <property type="match status" value="1"/>
</dbReference>
<comment type="caution">
    <text evidence="6">Lacks conserved residue(s) required for the propagation of feature annotation.</text>
</comment>
<dbReference type="InterPro" id="IPR004551">
    <property type="entry name" value="Dphthn_synthase"/>
</dbReference>
<dbReference type="Gene3D" id="3.30.950.10">
    <property type="entry name" value="Methyltransferase, Cobalt-precorrin-4 Transmethylase, Domain 2"/>
    <property type="match status" value="1"/>
</dbReference>
<dbReference type="UniPathway" id="UPA00559"/>
<comment type="catalytic activity">
    <reaction evidence="6">
        <text>2-[(3S)-amino-3-carboxypropyl]-L-histidyl-[translation elongation factor 2] + 3 S-adenosyl-L-methionine = diphthine-[translation elongation factor 2] + 3 S-adenosyl-L-homocysteine + 3 H(+)</text>
        <dbReference type="Rhea" id="RHEA:36415"/>
        <dbReference type="Rhea" id="RHEA-COMP:9749"/>
        <dbReference type="Rhea" id="RHEA-COMP:10172"/>
        <dbReference type="ChEBI" id="CHEBI:15378"/>
        <dbReference type="ChEBI" id="CHEBI:57856"/>
        <dbReference type="ChEBI" id="CHEBI:59789"/>
        <dbReference type="ChEBI" id="CHEBI:73995"/>
        <dbReference type="ChEBI" id="CHEBI:82696"/>
        <dbReference type="EC" id="2.1.1.98"/>
    </reaction>
</comment>
<dbReference type="GO" id="GO:0017183">
    <property type="term" value="P:protein histidyl modification to diphthamide"/>
    <property type="evidence" value="ECO:0007669"/>
    <property type="project" value="UniProtKB-UniRule"/>
</dbReference>
<dbReference type="SUPFAM" id="SSF53790">
    <property type="entry name" value="Tetrapyrrole methylase"/>
    <property type="match status" value="1"/>
</dbReference>
<feature type="domain" description="Tetrapyrrole methylase" evidence="8">
    <location>
        <begin position="1"/>
        <end position="214"/>
    </location>
</feature>
<evidence type="ECO:0000256" key="6">
    <source>
        <dbReference type="HAMAP-Rule" id="MF_01084"/>
    </source>
</evidence>
<dbReference type="InterPro" id="IPR035996">
    <property type="entry name" value="4pyrrol_Methylase_sf"/>
</dbReference>
<reference evidence="9" key="1">
    <citation type="journal article" date="2020" name="mSystems">
        <title>Genome- and Community-Level Interaction Insights into Carbon Utilization and Element Cycling Functions of Hydrothermarchaeota in Hydrothermal Sediment.</title>
        <authorList>
            <person name="Zhou Z."/>
            <person name="Liu Y."/>
            <person name="Xu W."/>
            <person name="Pan J."/>
            <person name="Luo Z.H."/>
            <person name="Li M."/>
        </authorList>
    </citation>
    <scope>NUCLEOTIDE SEQUENCE [LARGE SCALE GENOMIC DNA]</scope>
    <source>
        <strain evidence="9">SpSt-642</strain>
    </source>
</reference>
<comment type="caution">
    <text evidence="9">The sequence shown here is derived from an EMBL/GenBank/DDBJ whole genome shotgun (WGS) entry which is preliminary data.</text>
</comment>
<keyword evidence="4 6" id="KW-0808">Transferase</keyword>
<dbReference type="InterPro" id="IPR014777">
    <property type="entry name" value="4pyrrole_Mease_sub1"/>
</dbReference>
<comment type="similarity">
    <text evidence="2 6">Belongs to the diphthine synthase family.</text>
</comment>
<feature type="binding site" evidence="6 7">
    <location>
        <position position="88"/>
    </location>
    <ligand>
        <name>S-adenosyl-L-methionine</name>
        <dbReference type="ChEBI" id="CHEBI:59789"/>
    </ligand>
</feature>
<name>A0A7C4D7P4_STAMA</name>
<dbReference type="EMBL" id="DTBJ01000042">
    <property type="protein sequence ID" value="HGM58981.1"/>
    <property type="molecule type" value="Genomic_DNA"/>
</dbReference>
<feature type="binding site" evidence="6 7">
    <location>
        <position position="231"/>
    </location>
    <ligand>
        <name>S-adenosyl-L-methionine</name>
        <dbReference type="ChEBI" id="CHEBI:59789"/>
    </ligand>
</feature>
<keyword evidence="3 6" id="KW-0489">Methyltransferase</keyword>
<dbReference type="Gene3D" id="3.40.1010.10">
    <property type="entry name" value="Cobalt-precorrin-4 Transmethylase, Domain 1"/>
    <property type="match status" value="1"/>
</dbReference>
<evidence type="ECO:0000313" key="9">
    <source>
        <dbReference type="EMBL" id="HGM58981.1"/>
    </source>
</evidence>
<dbReference type="NCBIfam" id="TIGR00522">
    <property type="entry name" value="dph5"/>
    <property type="match status" value="1"/>
</dbReference>
<evidence type="ECO:0000256" key="3">
    <source>
        <dbReference type="ARBA" id="ARBA00022603"/>
    </source>
</evidence>
<evidence type="ECO:0000256" key="7">
    <source>
        <dbReference type="PIRSR" id="PIRSR036432-1"/>
    </source>
</evidence>
<dbReference type="InterPro" id="IPR014776">
    <property type="entry name" value="4pyrrole_Mease_sub2"/>
</dbReference>
<gene>
    <name evidence="9" type="primary">dph5</name>
    <name evidence="6" type="synonym">dphB</name>
    <name evidence="9" type="ORF">ENU14_05305</name>
</gene>
<feature type="binding site" evidence="6 7">
    <location>
        <begin position="116"/>
        <end position="117"/>
    </location>
    <ligand>
        <name>S-adenosyl-L-methionine</name>
        <dbReference type="ChEBI" id="CHEBI:59789"/>
    </ligand>
</feature>
<protein>
    <recommendedName>
        <fullName evidence="6">Diphthine synthase</fullName>
        <ecNumber evidence="6">2.1.1.98</ecNumber>
    </recommendedName>
    <alternativeName>
        <fullName evidence="6">Diphthamide biosynthesis methyltransferase</fullName>
    </alternativeName>
</protein>
<sequence>MLIFIGLGLSIKHLTLEAIYWLNNVDKVIIDTYTGFTDGFDIDFIKNITCNKSVEIVLAERKDLESRAINDIIEEARFRNIAILVPGDPFIATTHDAIRVEALKSNVKVIVVNGLSIHTLAISRTGLQSYRFGKTVTLVYPDVSKPYSVVDVIYDNITRNLHTLVLLDYRSDENKYMSIPEAVNLLLDLDYKNLLDRIIGVGLARIGTIDEYIVADILPDLRDYQYPKPPHSLIIVAKPHPVELDCLKNICKLPDRLYRKYLSSKEYP</sequence>
<dbReference type="PANTHER" id="PTHR10882">
    <property type="entry name" value="DIPHTHINE SYNTHASE"/>
    <property type="match status" value="1"/>
</dbReference>
<dbReference type="InterPro" id="IPR000878">
    <property type="entry name" value="4pyrrol_Mease"/>
</dbReference>